<dbReference type="AlphaFoldDB" id="A0AAD9NDR8"/>
<evidence type="ECO:0000313" key="2">
    <source>
        <dbReference type="EMBL" id="KAK2164828.1"/>
    </source>
</evidence>
<protein>
    <submittedName>
        <fullName evidence="2">Uncharacterized protein</fullName>
    </submittedName>
</protein>
<feature type="compositionally biased region" description="Polar residues" evidence="1">
    <location>
        <begin position="176"/>
        <end position="186"/>
    </location>
</feature>
<dbReference type="Proteomes" id="UP001208570">
    <property type="component" value="Unassembled WGS sequence"/>
</dbReference>
<feature type="compositionally biased region" description="Basic and acidic residues" evidence="1">
    <location>
        <begin position="1"/>
        <end position="11"/>
    </location>
</feature>
<organism evidence="2 3">
    <name type="scientific">Paralvinella palmiformis</name>
    <dbReference type="NCBI Taxonomy" id="53620"/>
    <lineage>
        <taxon>Eukaryota</taxon>
        <taxon>Metazoa</taxon>
        <taxon>Spiralia</taxon>
        <taxon>Lophotrochozoa</taxon>
        <taxon>Annelida</taxon>
        <taxon>Polychaeta</taxon>
        <taxon>Sedentaria</taxon>
        <taxon>Canalipalpata</taxon>
        <taxon>Terebellida</taxon>
        <taxon>Terebelliformia</taxon>
        <taxon>Alvinellidae</taxon>
        <taxon>Paralvinella</taxon>
    </lineage>
</organism>
<accession>A0AAD9NDR8</accession>
<feature type="compositionally biased region" description="Basic and acidic residues" evidence="1">
    <location>
        <begin position="60"/>
        <end position="71"/>
    </location>
</feature>
<reference evidence="2" key="1">
    <citation type="journal article" date="2023" name="Mol. Biol. Evol.">
        <title>Third-Generation Sequencing Reveals the Adaptive Role of the Epigenome in Three Deep-Sea Polychaetes.</title>
        <authorList>
            <person name="Perez M."/>
            <person name="Aroh O."/>
            <person name="Sun Y."/>
            <person name="Lan Y."/>
            <person name="Juniper S.K."/>
            <person name="Young C.R."/>
            <person name="Angers B."/>
            <person name="Qian P.Y."/>
        </authorList>
    </citation>
    <scope>NUCLEOTIDE SEQUENCE</scope>
    <source>
        <strain evidence="2">P08H-3</strain>
    </source>
</reference>
<name>A0AAD9NDR8_9ANNE</name>
<gene>
    <name evidence="2" type="ORF">LSH36_58g09007</name>
</gene>
<feature type="compositionally biased region" description="Basic and acidic residues" evidence="1">
    <location>
        <begin position="145"/>
        <end position="157"/>
    </location>
</feature>
<dbReference type="EMBL" id="JAODUP010000058">
    <property type="protein sequence ID" value="KAK2164828.1"/>
    <property type="molecule type" value="Genomic_DNA"/>
</dbReference>
<evidence type="ECO:0000313" key="3">
    <source>
        <dbReference type="Proteomes" id="UP001208570"/>
    </source>
</evidence>
<proteinExistence type="predicted"/>
<keyword evidence="3" id="KW-1185">Reference proteome</keyword>
<feature type="region of interest" description="Disordered" evidence="1">
    <location>
        <begin position="1"/>
        <end position="157"/>
    </location>
</feature>
<feature type="compositionally biased region" description="Basic and acidic residues" evidence="1">
    <location>
        <begin position="189"/>
        <end position="204"/>
    </location>
</feature>
<feature type="region of interest" description="Disordered" evidence="1">
    <location>
        <begin position="176"/>
        <end position="204"/>
    </location>
</feature>
<evidence type="ECO:0000256" key="1">
    <source>
        <dbReference type="SAM" id="MobiDB-lite"/>
    </source>
</evidence>
<comment type="caution">
    <text evidence="2">The sequence shown here is derived from an EMBL/GenBank/DDBJ whole genome shotgun (WGS) entry which is preliminary data.</text>
</comment>
<sequence>MTSAEFHRDFSHSSLPHHFKFGCHSQSDLGDSDKLSDPESDGGGEFVLTPQPPYPEEDCTDCRDKDLKDSPLDGWDEPILVLDMADPDDGALPNKPTASQVTSDVVDPGRDESAAQSVPGHRRPGKTSSPREIESCGHSGVDVGAKTEKVEPPEVGRDPLLAKECTVDCYDDEYPQQNLTNLSDSKLPTIDEHGSANRDEDVDDGVDHYSLDDNPECDIPEARLPEVTIRLGGRRRDPDDRRLIDDGAVLAHLDPMIRIRETKKRHSDSELRKEALDLEMSVGCYGSRRRVNKPRMRDIDPKISPASDWKPTQGFISYGDVVFISARL</sequence>